<feature type="transmembrane region" description="Helical" evidence="13">
    <location>
        <begin position="241"/>
        <end position="263"/>
    </location>
</feature>
<evidence type="ECO:0000256" key="8">
    <source>
        <dbReference type="ARBA" id="ARBA00022692"/>
    </source>
</evidence>
<evidence type="ECO:0000256" key="2">
    <source>
        <dbReference type="ARBA" id="ARBA00004651"/>
    </source>
</evidence>
<dbReference type="InterPro" id="IPR002528">
    <property type="entry name" value="MATE_fam"/>
</dbReference>
<evidence type="ECO:0000256" key="7">
    <source>
        <dbReference type="ARBA" id="ARBA00022475"/>
    </source>
</evidence>
<keyword evidence="7" id="KW-1003">Cell membrane</keyword>
<evidence type="ECO:0000256" key="6">
    <source>
        <dbReference type="ARBA" id="ARBA00022449"/>
    </source>
</evidence>
<keyword evidence="15" id="KW-1185">Reference proteome</keyword>
<feature type="transmembrane region" description="Helical" evidence="13">
    <location>
        <begin position="194"/>
        <end position="220"/>
    </location>
</feature>
<feature type="transmembrane region" description="Helical" evidence="13">
    <location>
        <begin position="283"/>
        <end position="300"/>
    </location>
</feature>
<dbReference type="GO" id="GO:0042910">
    <property type="term" value="F:xenobiotic transmembrane transporter activity"/>
    <property type="evidence" value="ECO:0007669"/>
    <property type="project" value="InterPro"/>
</dbReference>
<dbReference type="GO" id="GO:0006811">
    <property type="term" value="P:monoatomic ion transport"/>
    <property type="evidence" value="ECO:0007669"/>
    <property type="project" value="UniProtKB-KW"/>
</dbReference>
<evidence type="ECO:0000256" key="5">
    <source>
        <dbReference type="ARBA" id="ARBA00022448"/>
    </source>
</evidence>
<evidence type="ECO:0000256" key="4">
    <source>
        <dbReference type="ARBA" id="ARBA00020268"/>
    </source>
</evidence>
<keyword evidence="11 13" id="KW-0472">Membrane</keyword>
<dbReference type="GO" id="GO:0015297">
    <property type="term" value="F:antiporter activity"/>
    <property type="evidence" value="ECO:0007669"/>
    <property type="project" value="UniProtKB-KW"/>
</dbReference>
<dbReference type="STRING" id="29354.IO98_06085"/>
<evidence type="ECO:0000256" key="9">
    <source>
        <dbReference type="ARBA" id="ARBA00022989"/>
    </source>
</evidence>
<dbReference type="PIRSF" id="PIRSF006603">
    <property type="entry name" value="DinF"/>
    <property type="match status" value="1"/>
</dbReference>
<organism evidence="14 15">
    <name type="scientific">Lacrimispora celerecrescens</name>
    <dbReference type="NCBI Taxonomy" id="29354"/>
    <lineage>
        <taxon>Bacteria</taxon>
        <taxon>Bacillati</taxon>
        <taxon>Bacillota</taxon>
        <taxon>Clostridia</taxon>
        <taxon>Lachnospirales</taxon>
        <taxon>Lachnospiraceae</taxon>
        <taxon>Lacrimispora</taxon>
    </lineage>
</organism>
<dbReference type="RefSeq" id="WP_038279012.1">
    <property type="nucleotide sequence ID" value="NZ_JPME01000008.1"/>
</dbReference>
<feature type="transmembrane region" description="Helical" evidence="13">
    <location>
        <begin position="321"/>
        <end position="345"/>
    </location>
</feature>
<keyword evidence="9 13" id="KW-1133">Transmembrane helix</keyword>
<dbReference type="AlphaFoldDB" id="A0A084JPR2"/>
<comment type="similarity">
    <text evidence="3">Belongs to the multi antimicrobial extrusion (MATE) (TC 2.A.66.1) family.</text>
</comment>
<comment type="function">
    <text evidence="1">Multidrug efflux pump.</text>
</comment>
<dbReference type="InterPro" id="IPR050222">
    <property type="entry name" value="MATE_MdtK"/>
</dbReference>
<comment type="caution">
    <text evidence="14">The sequence shown here is derived from an EMBL/GenBank/DDBJ whole genome shotgun (WGS) entry which is preliminary data.</text>
</comment>
<feature type="transmembrane region" description="Helical" evidence="13">
    <location>
        <begin position="357"/>
        <end position="380"/>
    </location>
</feature>
<sequence>MNTTRDLINGNETKAMINFAIPMIIGNIFQQLYNVADTVIVGKFIGANALAAVGSSFSVMVLLTSVIIGFCMGSSVVFSLIFGAKEIDKLKNCFFTAFIFIGIVTVIINVGSVIFIDEILAFINIPEEIYWDAKTYLQIIFYGISFTYIYNYFSAAMRSIGNSVVPLVFLILSAVINIVLDIIFVVPLKMGIAGAAYATIIAQGFSAIGIALFCMLRVPLIRLKREHLYFNKSIFKKISNYSILSSVQYSVMNFGILLIQGLVNSFGVSAMAAFAAVVKIESFAYMPVQDFGNAFSTFIAQNMGAGKQKRIYTGIRSAVKIITIYCVIISALILLSAKPLMYIFINKNETEILTIGVQYLSIVAGFYCLIGYLFMFYGLFRGIGKPGVSIILTVVSLGIRVILAYILSAVNWIGIVGIWWSIPIGWALADVIGVILIRRYYVNNRKTDEGLA</sequence>
<dbReference type="CDD" id="cd13138">
    <property type="entry name" value="MATE_yoeA_like"/>
    <property type="match status" value="1"/>
</dbReference>
<protein>
    <recommendedName>
        <fullName evidence="4">Probable multidrug resistance protein NorM</fullName>
    </recommendedName>
    <alternativeName>
        <fullName evidence="12">Multidrug-efflux transporter</fullName>
    </alternativeName>
</protein>
<dbReference type="GO" id="GO:0005886">
    <property type="term" value="C:plasma membrane"/>
    <property type="evidence" value="ECO:0007669"/>
    <property type="project" value="UniProtKB-SubCell"/>
</dbReference>
<feature type="transmembrane region" description="Helical" evidence="13">
    <location>
        <begin position="412"/>
        <end position="437"/>
    </location>
</feature>
<dbReference type="Pfam" id="PF01554">
    <property type="entry name" value="MatE"/>
    <property type="match status" value="2"/>
</dbReference>
<dbReference type="InterPro" id="IPR048279">
    <property type="entry name" value="MdtK-like"/>
</dbReference>
<evidence type="ECO:0000256" key="1">
    <source>
        <dbReference type="ARBA" id="ARBA00003408"/>
    </source>
</evidence>
<dbReference type="Proteomes" id="UP000028525">
    <property type="component" value="Unassembled WGS sequence"/>
</dbReference>
<comment type="subcellular location">
    <subcellularLocation>
        <location evidence="2">Cell membrane</location>
        <topology evidence="2">Multi-pass membrane protein</topology>
    </subcellularLocation>
</comment>
<reference evidence="14 15" key="1">
    <citation type="submission" date="2014-07" db="EMBL/GenBank/DDBJ databases">
        <title>Draft genome of Clostridium celerecrescens 152B isolated from sediments associated with methane hydrate from Krishna Godavari basin.</title>
        <authorList>
            <person name="Honkalas V.S."/>
            <person name="Dabir A.P."/>
            <person name="Arora P."/>
            <person name="Dhakephalkar P.K."/>
        </authorList>
    </citation>
    <scope>NUCLEOTIDE SEQUENCE [LARGE SCALE GENOMIC DNA]</scope>
    <source>
        <strain evidence="14 15">152B</strain>
    </source>
</reference>
<evidence type="ECO:0000256" key="3">
    <source>
        <dbReference type="ARBA" id="ARBA00010199"/>
    </source>
</evidence>
<feature type="transmembrane region" description="Helical" evidence="13">
    <location>
        <begin position="136"/>
        <end position="153"/>
    </location>
</feature>
<dbReference type="EMBL" id="JPME01000008">
    <property type="protein sequence ID" value="KEZ90946.1"/>
    <property type="molecule type" value="Genomic_DNA"/>
</dbReference>
<evidence type="ECO:0000256" key="11">
    <source>
        <dbReference type="ARBA" id="ARBA00023136"/>
    </source>
</evidence>
<evidence type="ECO:0000256" key="10">
    <source>
        <dbReference type="ARBA" id="ARBA00023065"/>
    </source>
</evidence>
<name>A0A084JPR2_9FIRM</name>
<feature type="transmembrane region" description="Helical" evidence="13">
    <location>
        <begin position="94"/>
        <end position="116"/>
    </location>
</feature>
<evidence type="ECO:0000256" key="12">
    <source>
        <dbReference type="ARBA" id="ARBA00031636"/>
    </source>
</evidence>
<feature type="transmembrane region" description="Helical" evidence="13">
    <location>
        <begin position="57"/>
        <end position="82"/>
    </location>
</feature>
<dbReference type="PANTHER" id="PTHR43298:SF2">
    <property type="entry name" value="FMN_FAD EXPORTER YEEO-RELATED"/>
    <property type="match status" value="1"/>
</dbReference>
<evidence type="ECO:0000256" key="13">
    <source>
        <dbReference type="SAM" id="Phobius"/>
    </source>
</evidence>
<keyword evidence="6" id="KW-0050">Antiport</keyword>
<evidence type="ECO:0000313" key="14">
    <source>
        <dbReference type="EMBL" id="KEZ90946.1"/>
    </source>
</evidence>
<gene>
    <name evidence="14" type="ORF">IO98_06085</name>
</gene>
<dbReference type="NCBIfam" id="TIGR00797">
    <property type="entry name" value="matE"/>
    <property type="match status" value="1"/>
</dbReference>
<keyword evidence="10" id="KW-0406">Ion transport</keyword>
<keyword evidence="8 13" id="KW-0812">Transmembrane</keyword>
<accession>A0A084JPR2</accession>
<keyword evidence="5" id="KW-0813">Transport</keyword>
<dbReference type="PANTHER" id="PTHR43298">
    <property type="entry name" value="MULTIDRUG RESISTANCE PROTEIN NORM-RELATED"/>
    <property type="match status" value="1"/>
</dbReference>
<dbReference type="OrthoDB" id="9776324at2"/>
<evidence type="ECO:0000313" key="15">
    <source>
        <dbReference type="Proteomes" id="UP000028525"/>
    </source>
</evidence>
<feature type="transmembrane region" description="Helical" evidence="13">
    <location>
        <begin position="165"/>
        <end position="188"/>
    </location>
</feature>
<feature type="transmembrane region" description="Helical" evidence="13">
    <location>
        <begin position="387"/>
        <end position="406"/>
    </location>
</feature>
<proteinExistence type="inferred from homology"/>